<dbReference type="InterPro" id="IPR012854">
    <property type="entry name" value="Cu_amine_oxidase-like_N"/>
</dbReference>
<accession>A0ABS7C7Q1</accession>
<reference evidence="4 5" key="1">
    <citation type="submission" date="2021-07" db="EMBL/GenBank/DDBJ databases">
        <title>Paenibacillus radiodurans sp. nov., isolated from the southeastern edge of Tengger Desert.</title>
        <authorList>
            <person name="Zhang G."/>
        </authorList>
    </citation>
    <scope>NUCLEOTIDE SEQUENCE [LARGE SCALE GENOMIC DNA]</scope>
    <source>
        <strain evidence="4 5">CCM 7311</strain>
    </source>
</reference>
<organism evidence="4 5">
    <name type="scientific">Paenibacillus sepulcri</name>
    <dbReference type="NCBI Taxonomy" id="359917"/>
    <lineage>
        <taxon>Bacteria</taxon>
        <taxon>Bacillati</taxon>
        <taxon>Bacillota</taxon>
        <taxon>Bacilli</taxon>
        <taxon>Bacillales</taxon>
        <taxon>Paenibacillaceae</taxon>
        <taxon>Paenibacillus</taxon>
    </lineage>
</organism>
<dbReference type="Pfam" id="PF01391">
    <property type="entry name" value="Collagen"/>
    <property type="match status" value="1"/>
</dbReference>
<sequence>MYKKKWMKIATVFMLGMTLFSVPVIQAAGITMKINGNTVQNEVDPIKVNGTILVPMRLVGDTVGASMNWDNATETLTAVKGDTAGTLVLGKSVATVKNGNNVKQVTLDQPGQLIDNRVMVPVRFLATLFGAKVEWNQDTETLQITTESNEVTPTLPVQKGDKGDKGDKGEKGDKGDKGDTGANGATGSSGSQGPSGPTGPAGP</sequence>
<evidence type="ECO:0000256" key="1">
    <source>
        <dbReference type="SAM" id="MobiDB-lite"/>
    </source>
</evidence>
<feature type="signal peptide" evidence="2">
    <location>
        <begin position="1"/>
        <end position="27"/>
    </location>
</feature>
<feature type="compositionally biased region" description="Basic and acidic residues" evidence="1">
    <location>
        <begin position="159"/>
        <end position="179"/>
    </location>
</feature>
<name>A0ABS7C7Q1_9BACL</name>
<feature type="compositionally biased region" description="Low complexity" evidence="1">
    <location>
        <begin position="180"/>
        <end position="195"/>
    </location>
</feature>
<dbReference type="EMBL" id="JAHZIK010000699">
    <property type="protein sequence ID" value="MBW7456912.1"/>
    <property type="molecule type" value="Genomic_DNA"/>
</dbReference>
<dbReference type="Pfam" id="PF07833">
    <property type="entry name" value="Cu_amine_oxidN1"/>
    <property type="match status" value="1"/>
</dbReference>
<keyword evidence="5" id="KW-1185">Reference proteome</keyword>
<dbReference type="InterPro" id="IPR008160">
    <property type="entry name" value="Collagen"/>
</dbReference>
<evidence type="ECO:0000256" key="2">
    <source>
        <dbReference type="SAM" id="SignalP"/>
    </source>
</evidence>
<protein>
    <submittedName>
        <fullName evidence="4">Copper amine oxidase N-terminal domain-containing protein</fullName>
    </submittedName>
</protein>
<gene>
    <name evidence="4" type="ORF">K0U00_23020</name>
</gene>
<evidence type="ECO:0000259" key="3">
    <source>
        <dbReference type="Pfam" id="PF07833"/>
    </source>
</evidence>
<evidence type="ECO:0000313" key="5">
    <source>
        <dbReference type="Proteomes" id="UP001519887"/>
    </source>
</evidence>
<dbReference type="InterPro" id="IPR036582">
    <property type="entry name" value="Mao_N_sf"/>
</dbReference>
<feature type="region of interest" description="Disordered" evidence="1">
    <location>
        <begin position="145"/>
        <end position="203"/>
    </location>
</feature>
<comment type="caution">
    <text evidence="4">The sequence shown here is derived from an EMBL/GenBank/DDBJ whole genome shotgun (WGS) entry which is preliminary data.</text>
</comment>
<proteinExistence type="predicted"/>
<dbReference type="SUPFAM" id="SSF55383">
    <property type="entry name" value="Copper amine oxidase, domain N"/>
    <property type="match status" value="1"/>
</dbReference>
<feature type="chain" id="PRO_5046739845" evidence="2">
    <location>
        <begin position="28"/>
        <end position="203"/>
    </location>
</feature>
<feature type="non-terminal residue" evidence="4">
    <location>
        <position position="203"/>
    </location>
</feature>
<keyword evidence="2" id="KW-0732">Signal</keyword>
<feature type="domain" description="Copper amine oxidase-like N-terminal" evidence="3">
    <location>
        <begin position="33"/>
        <end position="144"/>
    </location>
</feature>
<evidence type="ECO:0000313" key="4">
    <source>
        <dbReference type="EMBL" id="MBW7456912.1"/>
    </source>
</evidence>
<dbReference type="Proteomes" id="UP001519887">
    <property type="component" value="Unassembled WGS sequence"/>
</dbReference>
<dbReference type="Gene3D" id="3.30.457.10">
    <property type="entry name" value="Copper amine oxidase-like, N-terminal domain"/>
    <property type="match status" value="1"/>
</dbReference>